<dbReference type="GO" id="GO:0016020">
    <property type="term" value="C:membrane"/>
    <property type="evidence" value="ECO:0007669"/>
    <property type="project" value="InterPro"/>
</dbReference>
<dbReference type="KEGG" id="ccot:CCAX7_27430"/>
<evidence type="ECO:0000313" key="2">
    <source>
        <dbReference type="Proteomes" id="UP000287394"/>
    </source>
</evidence>
<dbReference type="AlphaFoldDB" id="A0A402CTM4"/>
<dbReference type="EMBL" id="AP025739">
    <property type="protein sequence ID" value="BDI30692.1"/>
    <property type="molecule type" value="Genomic_DNA"/>
</dbReference>
<dbReference type="GO" id="GO:0055070">
    <property type="term" value="P:copper ion homeostasis"/>
    <property type="evidence" value="ECO:0007669"/>
    <property type="project" value="InterPro"/>
</dbReference>
<dbReference type="Proteomes" id="UP000287394">
    <property type="component" value="Chromosome"/>
</dbReference>
<sequence length="322" mass="33863">MAIPQPLTLTMLDVRYHIVYLCAVFLMLGFGILIGEHVTLPVQVIQQAKSLAALQVQVDGAVQEGRDAKSQLVQVERALNSLRPKLTHGKLTGRRVVVVQCGDYPQATASAAAALQLSGANVAATVVIEDKMDALTSSQITTLLGTLPADSYPAPAETPDAGANSADNGPILAAIASILRSGSTSKPSLGQALQILQTQGLLTVDGDVAAPCASFVFVGGRKIDWPDDSANPIDGNLIQRLEDSSTPTAPVTIVGCEPFDVGVSSIKTYQKYGLTTIDCVDRSLGQLDLPYTLRTDAGDRADYGLKPTATRQLPPVLEDQSS</sequence>
<keyword evidence="2" id="KW-1185">Reference proteome</keyword>
<dbReference type="RefSeq" id="WP_119320711.1">
    <property type="nucleotide sequence ID" value="NZ_AP025739.1"/>
</dbReference>
<protein>
    <submittedName>
        <fullName evidence="1">Uncharacterized protein</fullName>
    </submittedName>
</protein>
<dbReference type="InterPro" id="IPR021522">
    <property type="entry name" value="MctB"/>
</dbReference>
<dbReference type="OrthoDB" id="4350157at2"/>
<evidence type="ECO:0000313" key="1">
    <source>
        <dbReference type="EMBL" id="BDI30692.1"/>
    </source>
</evidence>
<dbReference type="Pfam" id="PF11382">
    <property type="entry name" value="MctB"/>
    <property type="match status" value="1"/>
</dbReference>
<organism evidence="1 2">
    <name type="scientific">Capsulimonas corticalis</name>
    <dbReference type="NCBI Taxonomy" id="2219043"/>
    <lineage>
        <taxon>Bacteria</taxon>
        <taxon>Bacillati</taxon>
        <taxon>Armatimonadota</taxon>
        <taxon>Armatimonadia</taxon>
        <taxon>Capsulimonadales</taxon>
        <taxon>Capsulimonadaceae</taxon>
        <taxon>Capsulimonas</taxon>
    </lineage>
</organism>
<name>A0A402CTM4_9BACT</name>
<proteinExistence type="predicted"/>
<accession>A0A402CTM4</accession>
<reference evidence="1 2" key="1">
    <citation type="journal article" date="2019" name="Int. J. Syst. Evol. Microbiol.">
        <title>Capsulimonas corticalis gen. nov., sp. nov., an aerobic capsulated bacterium, of a novel bacterial order, Capsulimonadales ord. nov., of the class Armatimonadia of the phylum Armatimonadetes.</title>
        <authorList>
            <person name="Li J."/>
            <person name="Kudo C."/>
            <person name="Tonouchi A."/>
        </authorList>
    </citation>
    <scope>NUCLEOTIDE SEQUENCE [LARGE SCALE GENOMIC DNA]</scope>
    <source>
        <strain evidence="1 2">AX-7</strain>
    </source>
</reference>
<gene>
    <name evidence="1" type="ORF">CCAX7_27430</name>
</gene>